<reference evidence="7" key="1">
    <citation type="submission" date="2020-06" db="EMBL/GenBank/DDBJ databases">
        <authorList>
            <person name="Li T."/>
            <person name="Hu X."/>
            <person name="Zhang T."/>
            <person name="Song X."/>
            <person name="Zhang H."/>
            <person name="Dai N."/>
            <person name="Sheng W."/>
            <person name="Hou X."/>
            <person name="Wei L."/>
        </authorList>
    </citation>
    <scope>NUCLEOTIDE SEQUENCE</scope>
    <source>
        <strain evidence="7">3651</strain>
        <tissue evidence="7">Leaf</tissue>
    </source>
</reference>
<name>A0AAE2CHS1_9LAMI</name>
<dbReference type="InterPro" id="IPR002100">
    <property type="entry name" value="TF_MADSbox"/>
</dbReference>
<proteinExistence type="predicted"/>
<dbReference type="PANTHER" id="PTHR11945">
    <property type="entry name" value="MADS BOX PROTEIN"/>
    <property type="match status" value="1"/>
</dbReference>
<gene>
    <name evidence="7" type="ORF">Salat_1834900</name>
</gene>
<protein>
    <submittedName>
        <fullName evidence="7">Agamous-like MADS-box protein</fullName>
    </submittedName>
</protein>
<dbReference type="GO" id="GO:0000978">
    <property type="term" value="F:RNA polymerase II cis-regulatory region sequence-specific DNA binding"/>
    <property type="evidence" value="ECO:0007669"/>
    <property type="project" value="TreeGrafter"/>
</dbReference>
<dbReference type="GO" id="GO:0000981">
    <property type="term" value="F:DNA-binding transcription factor activity, RNA polymerase II-specific"/>
    <property type="evidence" value="ECO:0007669"/>
    <property type="project" value="TreeGrafter"/>
</dbReference>
<dbReference type="PROSITE" id="PS50066">
    <property type="entry name" value="MADS_BOX_2"/>
    <property type="match status" value="1"/>
</dbReference>
<accession>A0AAE2CHS1</accession>
<dbReference type="AlphaFoldDB" id="A0AAE2CHS1"/>
<dbReference type="Proteomes" id="UP001293254">
    <property type="component" value="Unassembled WGS sequence"/>
</dbReference>
<dbReference type="GO" id="GO:0046983">
    <property type="term" value="F:protein dimerization activity"/>
    <property type="evidence" value="ECO:0007669"/>
    <property type="project" value="InterPro"/>
</dbReference>
<sequence>MVRRRVEIKAIEDSSKRHTTFTKRRCGLIKKTKEFCTKCDAEAAVITFSKAGNVFAFGHPAVDILVGRYLAVNGSVLAGEAADGDVDKGRLHGDGGIVEEEEGDVPLTEAEKKIGEAMERGSWDLAVANLGLREIDELEAEVDNIKSMVAGRAAEIAARGKCIPESGFSSGESSRG</sequence>
<evidence type="ECO:0000256" key="2">
    <source>
        <dbReference type="ARBA" id="ARBA00023015"/>
    </source>
</evidence>
<dbReference type="PANTHER" id="PTHR11945:SF779">
    <property type="entry name" value="AGAMOUS-LIKE MADS-BOX PROTEIN AGL61"/>
    <property type="match status" value="1"/>
</dbReference>
<evidence type="ECO:0000256" key="5">
    <source>
        <dbReference type="ARBA" id="ARBA00023242"/>
    </source>
</evidence>
<dbReference type="Gene3D" id="3.40.1810.10">
    <property type="entry name" value="Transcription factor, MADS-box"/>
    <property type="match status" value="1"/>
</dbReference>
<evidence type="ECO:0000256" key="4">
    <source>
        <dbReference type="ARBA" id="ARBA00023163"/>
    </source>
</evidence>
<evidence type="ECO:0000256" key="1">
    <source>
        <dbReference type="ARBA" id="ARBA00004123"/>
    </source>
</evidence>
<dbReference type="PRINTS" id="PR00404">
    <property type="entry name" value="MADSDOMAIN"/>
</dbReference>
<dbReference type="EMBL" id="JACGWO010000007">
    <property type="protein sequence ID" value="KAK4422524.1"/>
    <property type="molecule type" value="Genomic_DNA"/>
</dbReference>
<keyword evidence="8" id="KW-1185">Reference proteome</keyword>
<evidence type="ECO:0000256" key="3">
    <source>
        <dbReference type="ARBA" id="ARBA00023125"/>
    </source>
</evidence>
<organism evidence="7 8">
    <name type="scientific">Sesamum alatum</name>
    <dbReference type="NCBI Taxonomy" id="300844"/>
    <lineage>
        <taxon>Eukaryota</taxon>
        <taxon>Viridiplantae</taxon>
        <taxon>Streptophyta</taxon>
        <taxon>Embryophyta</taxon>
        <taxon>Tracheophyta</taxon>
        <taxon>Spermatophyta</taxon>
        <taxon>Magnoliopsida</taxon>
        <taxon>eudicotyledons</taxon>
        <taxon>Gunneridae</taxon>
        <taxon>Pentapetalae</taxon>
        <taxon>asterids</taxon>
        <taxon>lamiids</taxon>
        <taxon>Lamiales</taxon>
        <taxon>Pedaliaceae</taxon>
        <taxon>Sesamum</taxon>
    </lineage>
</organism>
<keyword evidence="5" id="KW-0539">Nucleus</keyword>
<feature type="domain" description="MADS-box" evidence="6">
    <location>
        <begin position="1"/>
        <end position="61"/>
    </location>
</feature>
<reference evidence="7" key="2">
    <citation type="journal article" date="2024" name="Plant">
        <title>Genomic evolution and insights into agronomic trait innovations of Sesamum species.</title>
        <authorList>
            <person name="Miao H."/>
            <person name="Wang L."/>
            <person name="Qu L."/>
            <person name="Liu H."/>
            <person name="Sun Y."/>
            <person name="Le M."/>
            <person name="Wang Q."/>
            <person name="Wei S."/>
            <person name="Zheng Y."/>
            <person name="Lin W."/>
            <person name="Duan Y."/>
            <person name="Cao H."/>
            <person name="Xiong S."/>
            <person name="Wang X."/>
            <person name="Wei L."/>
            <person name="Li C."/>
            <person name="Ma Q."/>
            <person name="Ju M."/>
            <person name="Zhao R."/>
            <person name="Li G."/>
            <person name="Mu C."/>
            <person name="Tian Q."/>
            <person name="Mei H."/>
            <person name="Zhang T."/>
            <person name="Gao T."/>
            <person name="Zhang H."/>
        </authorList>
    </citation>
    <scope>NUCLEOTIDE SEQUENCE</scope>
    <source>
        <strain evidence="7">3651</strain>
    </source>
</reference>
<evidence type="ECO:0000313" key="8">
    <source>
        <dbReference type="Proteomes" id="UP001293254"/>
    </source>
</evidence>
<dbReference type="GO" id="GO:0005634">
    <property type="term" value="C:nucleus"/>
    <property type="evidence" value="ECO:0007669"/>
    <property type="project" value="UniProtKB-SubCell"/>
</dbReference>
<comment type="caution">
    <text evidence="7">The sequence shown here is derived from an EMBL/GenBank/DDBJ whole genome shotgun (WGS) entry which is preliminary data.</text>
</comment>
<evidence type="ECO:0000259" key="6">
    <source>
        <dbReference type="PROSITE" id="PS50066"/>
    </source>
</evidence>
<evidence type="ECO:0000313" key="7">
    <source>
        <dbReference type="EMBL" id="KAK4422524.1"/>
    </source>
</evidence>
<dbReference type="InterPro" id="IPR036879">
    <property type="entry name" value="TF_MADSbox_sf"/>
</dbReference>
<keyword evidence="4" id="KW-0804">Transcription</keyword>
<keyword evidence="3" id="KW-0238">DNA-binding</keyword>
<dbReference type="Pfam" id="PF00319">
    <property type="entry name" value="SRF-TF"/>
    <property type="match status" value="1"/>
</dbReference>
<comment type="subcellular location">
    <subcellularLocation>
        <location evidence="1">Nucleus</location>
    </subcellularLocation>
</comment>
<dbReference type="SUPFAM" id="SSF55455">
    <property type="entry name" value="SRF-like"/>
    <property type="match status" value="1"/>
</dbReference>
<dbReference type="SMART" id="SM00432">
    <property type="entry name" value="MADS"/>
    <property type="match status" value="1"/>
</dbReference>
<keyword evidence="2" id="KW-0805">Transcription regulation</keyword>